<evidence type="ECO:0000259" key="7">
    <source>
        <dbReference type="Pfam" id="PF01578"/>
    </source>
</evidence>
<evidence type="ECO:0000313" key="9">
    <source>
        <dbReference type="Proteomes" id="UP000242881"/>
    </source>
</evidence>
<dbReference type="InterPro" id="IPR045062">
    <property type="entry name" value="Cyt_c_biogenesis_CcsA/CcmC"/>
</dbReference>
<feature type="transmembrane region" description="Helical" evidence="6">
    <location>
        <begin position="221"/>
        <end position="239"/>
    </location>
</feature>
<comment type="subcellular location">
    <subcellularLocation>
        <location evidence="1">Membrane</location>
        <topology evidence="1">Multi-pass membrane protein</topology>
    </subcellularLocation>
</comment>
<keyword evidence="3" id="KW-0201">Cytochrome c-type biogenesis</keyword>
<feature type="transmembrane region" description="Helical" evidence="6">
    <location>
        <begin position="102"/>
        <end position="122"/>
    </location>
</feature>
<dbReference type="GO" id="GO:0005886">
    <property type="term" value="C:plasma membrane"/>
    <property type="evidence" value="ECO:0007669"/>
    <property type="project" value="TreeGrafter"/>
</dbReference>
<evidence type="ECO:0000256" key="5">
    <source>
        <dbReference type="ARBA" id="ARBA00023136"/>
    </source>
</evidence>
<feature type="transmembrane region" description="Helical" evidence="6">
    <location>
        <begin position="175"/>
        <end position="201"/>
    </location>
</feature>
<evidence type="ECO:0000256" key="6">
    <source>
        <dbReference type="SAM" id="Phobius"/>
    </source>
</evidence>
<evidence type="ECO:0000256" key="2">
    <source>
        <dbReference type="ARBA" id="ARBA00022692"/>
    </source>
</evidence>
<feature type="domain" description="Cytochrome c assembly protein" evidence="7">
    <location>
        <begin position="73"/>
        <end position="351"/>
    </location>
</feature>
<feature type="transmembrane region" description="Helical" evidence="6">
    <location>
        <begin position="328"/>
        <end position="347"/>
    </location>
</feature>
<accession>A0A2J6WRI6</accession>
<keyword evidence="2 6" id="KW-0812">Transmembrane</keyword>
<dbReference type="PANTHER" id="PTHR30071">
    <property type="entry name" value="HEME EXPORTER PROTEIN C"/>
    <property type="match status" value="1"/>
</dbReference>
<sequence length="356" mass="40354">MNDPLLFGVASILYLMAMLFYVFFIILKKELLGKIASVSVYVGFVVHTMAFFIRWYIFSKAFSLPIAHSIPITNLYESLLFFAWCLILGNIFIEYKFNTKIFGVIITAIAGMSIAFVDAVGANKMVQPILPALKSNWLLAHASLSFVAYAAFSLSFSAAILNLAYNIRNKKSILYIYWTAALGIFVYTTLLLIIDFIINLLNRIKDGYKPFSLLKFLPNEWKILLLIVLICFIVLFYIFGSKLGSVVDRFGIKSELLETVEYKMITIGFMIFTIGGLIFGAIWADISWGRYWAWDPKETWAFITWLVYAFYIHMRFIKGRDGVSASAIAVIGFIVTIFTYIGVNLLLSGLHSYGGM</sequence>
<dbReference type="InterPro" id="IPR017562">
    <property type="entry name" value="Cyt_c_biogenesis_CcsA"/>
</dbReference>
<evidence type="ECO:0000256" key="3">
    <source>
        <dbReference type="ARBA" id="ARBA00022748"/>
    </source>
</evidence>
<feature type="transmembrane region" description="Helical" evidence="6">
    <location>
        <begin position="299"/>
        <end position="316"/>
    </location>
</feature>
<dbReference type="Pfam" id="PF01578">
    <property type="entry name" value="Cytochrom_C_asm"/>
    <property type="match status" value="1"/>
</dbReference>
<feature type="transmembrane region" description="Helical" evidence="6">
    <location>
        <begin position="78"/>
        <end position="95"/>
    </location>
</feature>
<dbReference type="EMBL" id="PNIN01000015">
    <property type="protein sequence ID" value="PMP72859.1"/>
    <property type="molecule type" value="Genomic_DNA"/>
</dbReference>
<feature type="transmembrane region" description="Helical" evidence="6">
    <location>
        <begin position="6"/>
        <end position="26"/>
    </location>
</feature>
<evidence type="ECO:0000313" key="8">
    <source>
        <dbReference type="EMBL" id="PMP72859.1"/>
    </source>
</evidence>
<comment type="caution">
    <text evidence="8">The sequence shown here is derived from an EMBL/GenBank/DDBJ whole genome shotgun (WGS) entry which is preliminary data.</text>
</comment>
<dbReference type="InterPro" id="IPR002541">
    <property type="entry name" value="Cyt_c_assembly"/>
</dbReference>
<dbReference type="AlphaFoldDB" id="A0A2J6WRI6"/>
<proteinExistence type="predicted"/>
<keyword evidence="4 6" id="KW-1133">Transmembrane helix</keyword>
<evidence type="ECO:0000256" key="1">
    <source>
        <dbReference type="ARBA" id="ARBA00004141"/>
    </source>
</evidence>
<evidence type="ECO:0000256" key="4">
    <source>
        <dbReference type="ARBA" id="ARBA00022989"/>
    </source>
</evidence>
<gene>
    <name evidence="8" type="primary">ccsB</name>
    <name evidence="8" type="ORF">C0187_00855</name>
</gene>
<keyword evidence="5 6" id="KW-0472">Membrane</keyword>
<reference evidence="8 9" key="1">
    <citation type="submission" date="2018-01" db="EMBL/GenBank/DDBJ databases">
        <title>Metagenomic assembled genomes from two thermal pools in the Uzon Caldera, Kamchatka, Russia.</title>
        <authorList>
            <person name="Wilkins L."/>
            <person name="Ettinger C."/>
        </authorList>
    </citation>
    <scope>NUCLEOTIDE SEQUENCE [LARGE SCALE GENOMIC DNA]</scope>
    <source>
        <strain evidence="8">ZAV-05</strain>
    </source>
</reference>
<dbReference type="GO" id="GO:0017004">
    <property type="term" value="P:cytochrome complex assembly"/>
    <property type="evidence" value="ECO:0007669"/>
    <property type="project" value="UniProtKB-KW"/>
</dbReference>
<dbReference type="GO" id="GO:0020037">
    <property type="term" value="F:heme binding"/>
    <property type="evidence" value="ECO:0007669"/>
    <property type="project" value="InterPro"/>
</dbReference>
<dbReference type="PANTHER" id="PTHR30071:SF1">
    <property type="entry name" value="CYTOCHROME B_B6 PROTEIN-RELATED"/>
    <property type="match status" value="1"/>
</dbReference>
<feature type="transmembrane region" description="Helical" evidence="6">
    <location>
        <begin position="142"/>
        <end position="163"/>
    </location>
</feature>
<name>A0A2J6WRI6_9BACT</name>
<dbReference type="NCBIfam" id="TIGR03144">
    <property type="entry name" value="cytochr_II_ccsB"/>
    <property type="match status" value="1"/>
</dbReference>
<protein>
    <submittedName>
        <fullName evidence="8">C-type cytochrome biogenesis protein CcsB</fullName>
    </submittedName>
</protein>
<feature type="transmembrane region" description="Helical" evidence="6">
    <location>
        <begin position="260"/>
        <end position="284"/>
    </location>
</feature>
<dbReference type="Proteomes" id="UP000242881">
    <property type="component" value="Unassembled WGS sequence"/>
</dbReference>
<organism evidence="8 9">
    <name type="scientific">Calditerrivibrio nitroreducens</name>
    <dbReference type="NCBI Taxonomy" id="477976"/>
    <lineage>
        <taxon>Bacteria</taxon>
        <taxon>Pseudomonadati</taxon>
        <taxon>Deferribacterota</taxon>
        <taxon>Deferribacteres</taxon>
        <taxon>Deferribacterales</taxon>
        <taxon>Calditerrivibrionaceae</taxon>
    </lineage>
</organism>
<feature type="transmembrane region" description="Helical" evidence="6">
    <location>
        <begin position="38"/>
        <end position="58"/>
    </location>
</feature>